<keyword evidence="2" id="KW-1185">Reference proteome</keyword>
<comment type="caution">
    <text evidence="1">The sequence shown here is derived from an EMBL/GenBank/DDBJ whole genome shotgun (WGS) entry which is preliminary data.</text>
</comment>
<accession>A0ABD1WIQ7</accession>
<organism evidence="1 2">
    <name type="scientific">Forsythia ovata</name>
    <dbReference type="NCBI Taxonomy" id="205694"/>
    <lineage>
        <taxon>Eukaryota</taxon>
        <taxon>Viridiplantae</taxon>
        <taxon>Streptophyta</taxon>
        <taxon>Embryophyta</taxon>
        <taxon>Tracheophyta</taxon>
        <taxon>Spermatophyta</taxon>
        <taxon>Magnoliopsida</taxon>
        <taxon>eudicotyledons</taxon>
        <taxon>Gunneridae</taxon>
        <taxon>Pentapetalae</taxon>
        <taxon>asterids</taxon>
        <taxon>lamiids</taxon>
        <taxon>Lamiales</taxon>
        <taxon>Oleaceae</taxon>
        <taxon>Forsythieae</taxon>
        <taxon>Forsythia</taxon>
    </lineage>
</organism>
<dbReference type="AlphaFoldDB" id="A0ABD1WIQ7"/>
<dbReference type="Proteomes" id="UP001604277">
    <property type="component" value="Unassembled WGS sequence"/>
</dbReference>
<sequence>MVVGVIEEARKLPNNKSLFIENLCLMFAEFGILARLSLRTAVLPSVVATSLIGGEFLTDCLLKSFEHRHFFVVEADMKNSDKANAIRLLRFTMSSTKLIFG</sequence>
<evidence type="ECO:0000313" key="2">
    <source>
        <dbReference type="Proteomes" id="UP001604277"/>
    </source>
</evidence>
<dbReference type="EMBL" id="JBFOLJ010000003">
    <property type="protein sequence ID" value="KAL2549551.1"/>
    <property type="molecule type" value="Genomic_DNA"/>
</dbReference>
<gene>
    <name evidence="1" type="ORF">Fot_11081</name>
</gene>
<reference evidence="2" key="1">
    <citation type="submission" date="2024-07" db="EMBL/GenBank/DDBJ databases">
        <title>Two chromosome-level genome assemblies of Korean endemic species Abeliophyllum distichum and Forsythia ovata (Oleaceae).</title>
        <authorList>
            <person name="Jang H."/>
        </authorList>
    </citation>
    <scope>NUCLEOTIDE SEQUENCE [LARGE SCALE GENOMIC DNA]</scope>
</reference>
<protein>
    <submittedName>
        <fullName evidence="1">Uncharacterized protein</fullName>
    </submittedName>
</protein>
<evidence type="ECO:0000313" key="1">
    <source>
        <dbReference type="EMBL" id="KAL2549551.1"/>
    </source>
</evidence>
<proteinExistence type="predicted"/>
<name>A0ABD1WIQ7_9LAMI</name>